<evidence type="ECO:0000313" key="2">
    <source>
        <dbReference type="EMBL" id="GDY71236.1"/>
    </source>
</evidence>
<organism evidence="1 4">
    <name type="scientific">Streptomyces avermitilis</name>
    <dbReference type="NCBI Taxonomy" id="33903"/>
    <lineage>
        <taxon>Bacteria</taxon>
        <taxon>Bacillati</taxon>
        <taxon>Actinomycetota</taxon>
        <taxon>Actinomycetes</taxon>
        <taxon>Kitasatosporales</taxon>
        <taxon>Streptomycetaceae</taxon>
        <taxon>Streptomyces</taxon>
    </lineage>
</organism>
<protein>
    <recommendedName>
        <fullName evidence="5">ATP-dependent DNA ligase family profile domain-containing protein</fullName>
    </recommendedName>
</protein>
<evidence type="ECO:0000313" key="4">
    <source>
        <dbReference type="Proteomes" id="UP000302139"/>
    </source>
</evidence>
<reference evidence="1 4" key="2">
    <citation type="submission" date="2019-04" db="EMBL/GenBank/DDBJ databases">
        <title>Draft genome sequences of Streptomyces avermitilis NBRC 14893.</title>
        <authorList>
            <person name="Komaki H."/>
            <person name="Tamura T."/>
            <person name="Hosoyama A."/>
        </authorList>
    </citation>
    <scope>NUCLEOTIDE SEQUENCE [LARGE SCALE GENOMIC DNA]</scope>
    <source>
        <strain evidence="1 4">NBRC 14893</strain>
    </source>
</reference>
<proteinExistence type="predicted"/>
<dbReference type="AlphaFoldDB" id="A0A4D4M8V6"/>
<comment type="caution">
    <text evidence="1">The sequence shown here is derived from an EMBL/GenBank/DDBJ whole genome shotgun (WGS) entry which is preliminary data.</text>
</comment>
<accession>A0A4D4M8V6</accession>
<dbReference type="EMBL" id="BJHX01000001">
    <property type="protein sequence ID" value="GDY68391.1"/>
    <property type="molecule type" value="Genomic_DNA"/>
</dbReference>
<gene>
    <name evidence="1" type="ORF">SAV14893_077840</name>
    <name evidence="2" type="ORF">SAV31267_007210</name>
</gene>
<dbReference type="SUPFAM" id="SSF56091">
    <property type="entry name" value="DNA ligase/mRNA capping enzyme, catalytic domain"/>
    <property type="match status" value="1"/>
</dbReference>
<sequence>MVHLPGYGSVVPRSRSGLEITAAYPELHALAQTLGVPAVLDGETVMRDTQGRPDFEQSQKECSSVRSPTWEFAELRAEPFRRAPTTAAPPR</sequence>
<evidence type="ECO:0000313" key="3">
    <source>
        <dbReference type="Proteomes" id="UP000299211"/>
    </source>
</evidence>
<dbReference type="Proteomes" id="UP000299211">
    <property type="component" value="Unassembled WGS sequence"/>
</dbReference>
<dbReference type="Proteomes" id="UP000302139">
    <property type="component" value="Unassembled WGS sequence"/>
</dbReference>
<evidence type="ECO:0000313" key="1">
    <source>
        <dbReference type="EMBL" id="GDY68391.1"/>
    </source>
</evidence>
<dbReference type="EMBL" id="BJHY01000001">
    <property type="protein sequence ID" value="GDY71236.1"/>
    <property type="molecule type" value="Genomic_DNA"/>
</dbReference>
<evidence type="ECO:0008006" key="5">
    <source>
        <dbReference type="Google" id="ProtNLM"/>
    </source>
</evidence>
<reference evidence="2 3" key="1">
    <citation type="submission" date="2019-04" db="EMBL/GenBank/DDBJ databases">
        <title>Draft genome sequences of Streptomyces avermitilis ATCC 31267.</title>
        <authorList>
            <person name="Komaki H."/>
            <person name="Tamura T."/>
            <person name="Hosoyama A."/>
        </authorList>
    </citation>
    <scope>NUCLEOTIDE SEQUENCE [LARGE SCALE GENOMIC DNA]</scope>
    <source>
        <strain evidence="2 3">ATCC 31267</strain>
    </source>
</reference>
<name>A0A4D4M8V6_STRAX</name>
<dbReference type="Gene3D" id="3.30.470.30">
    <property type="entry name" value="DNA ligase/mRNA capping enzyme"/>
    <property type="match status" value="1"/>
</dbReference>